<proteinExistence type="predicted"/>
<evidence type="ECO:0000256" key="1">
    <source>
        <dbReference type="SAM" id="MobiDB-lite"/>
    </source>
</evidence>
<accession>A0A7R8D0G5</accession>
<dbReference type="EMBL" id="HG994585">
    <property type="protein sequence ID" value="CAF2984257.1"/>
    <property type="molecule type" value="Genomic_DNA"/>
</dbReference>
<name>A0A7R8D0G5_LEPSM</name>
<feature type="compositionally biased region" description="Polar residues" evidence="1">
    <location>
        <begin position="97"/>
        <end position="122"/>
    </location>
</feature>
<sequence length="187" mass="20109">MDPQSQQTSYIVREPTKYTTETLSSGNIIVQSNSQNSSTVKRISSEILLNINNPANSIGAITEGMDGHALETMQQSGSSVINGKAIQCIDHITERNVSNKNDHVSSSGGNVSERTKTLVTSHSSTSSRIPQASPSSSTTNNKSVATTTTALTRVHSDGHRVRSDTFTYTKKPVIKTTKTTVTKRVKA</sequence>
<dbReference type="Proteomes" id="UP000675881">
    <property type="component" value="Chromosome 6"/>
</dbReference>
<organism evidence="2 3">
    <name type="scientific">Lepeophtheirus salmonis</name>
    <name type="common">Salmon louse</name>
    <name type="synonym">Caligus salmonis</name>
    <dbReference type="NCBI Taxonomy" id="72036"/>
    <lineage>
        <taxon>Eukaryota</taxon>
        <taxon>Metazoa</taxon>
        <taxon>Ecdysozoa</taxon>
        <taxon>Arthropoda</taxon>
        <taxon>Crustacea</taxon>
        <taxon>Multicrustacea</taxon>
        <taxon>Hexanauplia</taxon>
        <taxon>Copepoda</taxon>
        <taxon>Siphonostomatoida</taxon>
        <taxon>Caligidae</taxon>
        <taxon>Lepeophtheirus</taxon>
    </lineage>
</organism>
<evidence type="ECO:0000313" key="3">
    <source>
        <dbReference type="Proteomes" id="UP000675881"/>
    </source>
</evidence>
<keyword evidence="3" id="KW-1185">Reference proteome</keyword>
<evidence type="ECO:0000313" key="2">
    <source>
        <dbReference type="EMBL" id="CAF2984257.1"/>
    </source>
</evidence>
<reference evidence="2" key="1">
    <citation type="submission" date="2021-02" db="EMBL/GenBank/DDBJ databases">
        <authorList>
            <person name="Bekaert M."/>
        </authorList>
    </citation>
    <scope>NUCLEOTIDE SEQUENCE</scope>
    <source>
        <strain evidence="2">IoA-00</strain>
    </source>
</reference>
<feature type="region of interest" description="Disordered" evidence="1">
    <location>
        <begin position="97"/>
        <end position="151"/>
    </location>
</feature>
<dbReference type="AlphaFoldDB" id="A0A7R8D0G5"/>
<protein>
    <submittedName>
        <fullName evidence="2">(salmon louse) hypothetical protein</fullName>
    </submittedName>
</protein>
<dbReference type="OrthoDB" id="406368at2759"/>
<feature type="compositionally biased region" description="Low complexity" evidence="1">
    <location>
        <begin position="123"/>
        <end position="150"/>
    </location>
</feature>
<gene>
    <name evidence="2" type="ORF">LSAA_12314</name>
</gene>